<reference evidence="2" key="1">
    <citation type="submission" date="2018-05" db="EMBL/GenBank/DDBJ databases">
        <authorList>
            <person name="Lanie J.A."/>
            <person name="Ng W.-L."/>
            <person name="Kazmierczak K.M."/>
            <person name="Andrzejewski T.M."/>
            <person name="Davidsen T.M."/>
            <person name="Wayne K.J."/>
            <person name="Tettelin H."/>
            <person name="Glass J.I."/>
            <person name="Rusch D."/>
            <person name="Podicherti R."/>
            <person name="Tsui H.-C.T."/>
            <person name="Winkler M.E."/>
        </authorList>
    </citation>
    <scope>NUCLEOTIDE SEQUENCE</scope>
</reference>
<accession>A0A382CPQ4</accession>
<organism evidence="2">
    <name type="scientific">marine metagenome</name>
    <dbReference type="NCBI Taxonomy" id="408172"/>
    <lineage>
        <taxon>unclassified sequences</taxon>
        <taxon>metagenomes</taxon>
        <taxon>ecological metagenomes</taxon>
    </lineage>
</organism>
<proteinExistence type="predicted"/>
<keyword evidence="1" id="KW-0812">Transmembrane</keyword>
<keyword evidence="1" id="KW-1133">Transmembrane helix</keyword>
<feature type="transmembrane region" description="Helical" evidence="1">
    <location>
        <begin position="12"/>
        <end position="29"/>
    </location>
</feature>
<gene>
    <name evidence="2" type="ORF">METZ01_LOCUS180703</name>
</gene>
<dbReference type="AlphaFoldDB" id="A0A382CPQ4"/>
<feature type="non-terminal residue" evidence="2">
    <location>
        <position position="1"/>
    </location>
</feature>
<keyword evidence="1" id="KW-0472">Membrane</keyword>
<evidence type="ECO:0000256" key="1">
    <source>
        <dbReference type="SAM" id="Phobius"/>
    </source>
</evidence>
<evidence type="ECO:0008006" key="3">
    <source>
        <dbReference type="Google" id="ProtNLM"/>
    </source>
</evidence>
<feature type="transmembrane region" description="Helical" evidence="1">
    <location>
        <begin position="113"/>
        <end position="134"/>
    </location>
</feature>
<sequence>ISLNNLIEFEYVNLFFYVLAHLLIIYLCFYYFNFFLYFVFFFYGIFFDIFLLNNIGPHLLVFIFLLVIVSFLKKILFNLSSIKVFYVIIALMFLIFLFEMIFADIILNYNFDYHKYIKLCIIGIIIIYPVFFLFSKFDRL</sequence>
<evidence type="ECO:0000313" key="2">
    <source>
        <dbReference type="EMBL" id="SVB27849.1"/>
    </source>
</evidence>
<dbReference type="EMBL" id="UINC01035440">
    <property type="protein sequence ID" value="SVB27849.1"/>
    <property type="molecule type" value="Genomic_DNA"/>
</dbReference>
<protein>
    <recommendedName>
        <fullName evidence="3">Rod shape-determining protein MreD</fullName>
    </recommendedName>
</protein>
<name>A0A382CPQ4_9ZZZZ</name>
<feature type="transmembrane region" description="Helical" evidence="1">
    <location>
        <begin position="84"/>
        <end position="107"/>
    </location>
</feature>
<feature type="transmembrane region" description="Helical" evidence="1">
    <location>
        <begin position="58"/>
        <end position="77"/>
    </location>
</feature>